<comment type="caution">
    <text evidence="2">The sequence shown here is derived from an EMBL/GenBank/DDBJ whole genome shotgun (WGS) entry which is preliminary data.</text>
</comment>
<accession>A0ABT5S6P5</accession>
<proteinExistence type="predicted"/>
<organism evidence="2 3">
    <name type="scientific">Polaribacter ponticola</name>
    <dbReference type="NCBI Taxonomy" id="2978475"/>
    <lineage>
        <taxon>Bacteria</taxon>
        <taxon>Pseudomonadati</taxon>
        <taxon>Bacteroidota</taxon>
        <taxon>Flavobacteriia</taxon>
        <taxon>Flavobacteriales</taxon>
        <taxon>Flavobacteriaceae</taxon>
    </lineage>
</organism>
<dbReference type="SUPFAM" id="SSF50242">
    <property type="entry name" value="TIMP-like"/>
    <property type="match status" value="1"/>
</dbReference>
<gene>
    <name evidence="2" type="ORF">N5A56_004735</name>
</gene>
<evidence type="ECO:0000256" key="1">
    <source>
        <dbReference type="SAM" id="SignalP"/>
    </source>
</evidence>
<evidence type="ECO:0008006" key="4">
    <source>
        <dbReference type="Google" id="ProtNLM"/>
    </source>
</evidence>
<dbReference type="InterPro" id="IPR008993">
    <property type="entry name" value="TIMP-like_OB-fold"/>
</dbReference>
<reference evidence="2" key="1">
    <citation type="submission" date="2023-02" db="EMBL/GenBank/DDBJ databases">
        <title>Polaribacter ponticola sp. nov., isolated from seawater.</title>
        <authorList>
            <person name="Baek J.H."/>
            <person name="Kim J.M."/>
            <person name="Choi D.G."/>
            <person name="Jeon C.O."/>
        </authorList>
    </citation>
    <scope>NUCLEOTIDE SEQUENCE</scope>
    <source>
        <strain evidence="2">MSW5</strain>
    </source>
</reference>
<protein>
    <recommendedName>
        <fullName evidence="4">Tissue inhibitor of metalloproteinase</fullName>
    </recommendedName>
</protein>
<evidence type="ECO:0000313" key="2">
    <source>
        <dbReference type="EMBL" id="MDD7913763.1"/>
    </source>
</evidence>
<evidence type="ECO:0000313" key="3">
    <source>
        <dbReference type="Proteomes" id="UP001151478"/>
    </source>
</evidence>
<dbReference type="Proteomes" id="UP001151478">
    <property type="component" value="Unassembled WGS sequence"/>
</dbReference>
<keyword evidence="3" id="KW-1185">Reference proteome</keyword>
<feature type="chain" id="PRO_5046822617" description="Tissue inhibitor of metalloproteinase" evidence="1">
    <location>
        <begin position="22"/>
        <end position="166"/>
    </location>
</feature>
<feature type="signal peptide" evidence="1">
    <location>
        <begin position="1"/>
        <end position="21"/>
    </location>
</feature>
<sequence length="166" mass="19203">MKYKLNILLLIITLISTKAIACNCSIPKSLKAVQDYEFENSECIFIGEVLKIDSEKNTFEIRVVESFNGDEIGKIYSGIYDNQCGPIIDGKGKWLIYANSYENKIEINTCGLTRSFEYPESNITATSVFLKTYEKEYKQEKQDSDLKFRAQLDLKNEIINLRKRRK</sequence>
<dbReference type="RefSeq" id="WP_265724456.1">
    <property type="nucleotide sequence ID" value="NZ_JAOSLC020000003.1"/>
</dbReference>
<dbReference type="Gene3D" id="2.40.50.120">
    <property type="match status" value="1"/>
</dbReference>
<keyword evidence="1" id="KW-0732">Signal</keyword>
<dbReference type="EMBL" id="JAOSLC020000003">
    <property type="protein sequence ID" value="MDD7913763.1"/>
    <property type="molecule type" value="Genomic_DNA"/>
</dbReference>
<name>A0ABT5S6P5_9FLAO</name>